<dbReference type="PROSITE" id="PS51379">
    <property type="entry name" value="4FE4S_FER_2"/>
    <property type="match status" value="2"/>
</dbReference>
<keyword evidence="6" id="KW-1185">Reference proteome</keyword>
<dbReference type="SUPFAM" id="SSF46548">
    <property type="entry name" value="alpha-helical ferredoxin"/>
    <property type="match status" value="1"/>
</dbReference>
<evidence type="ECO:0000259" key="4">
    <source>
        <dbReference type="PROSITE" id="PS51379"/>
    </source>
</evidence>
<name>A0A930VEJ0_9ACTN</name>
<dbReference type="PANTHER" id="PTHR40447">
    <property type="entry name" value="ANAEROBIC SULFITE REDUCTASE SUBUNIT A"/>
    <property type="match status" value="1"/>
</dbReference>
<comment type="caution">
    <text evidence="5">The sequence shown here is derived from an EMBL/GenBank/DDBJ whole genome shotgun (WGS) entry which is preliminary data.</text>
</comment>
<evidence type="ECO:0000256" key="1">
    <source>
        <dbReference type="ARBA" id="ARBA00022723"/>
    </source>
</evidence>
<dbReference type="GO" id="GO:0046872">
    <property type="term" value="F:metal ion binding"/>
    <property type="evidence" value="ECO:0007669"/>
    <property type="project" value="UniProtKB-KW"/>
</dbReference>
<dbReference type="PANTHER" id="PTHR40447:SF1">
    <property type="entry name" value="ANAEROBIC SULFITE REDUCTASE SUBUNIT A"/>
    <property type="match status" value="1"/>
</dbReference>
<organism evidence="5 6">
    <name type="scientific">Nocardioides islandensis</name>
    <dbReference type="NCBI Taxonomy" id="433663"/>
    <lineage>
        <taxon>Bacteria</taxon>
        <taxon>Bacillati</taxon>
        <taxon>Actinomycetota</taxon>
        <taxon>Actinomycetes</taxon>
        <taxon>Propionibacteriales</taxon>
        <taxon>Nocardioidaceae</taxon>
        <taxon>Nocardioides</taxon>
    </lineage>
</organism>
<dbReference type="InterPro" id="IPR017900">
    <property type="entry name" value="4Fe4S_Fe_S_CS"/>
</dbReference>
<dbReference type="Gene3D" id="1.10.1060.10">
    <property type="entry name" value="Alpha-helical ferredoxin"/>
    <property type="match status" value="1"/>
</dbReference>
<dbReference type="PROSITE" id="PS00198">
    <property type="entry name" value="4FE4S_FER_1"/>
    <property type="match status" value="2"/>
</dbReference>
<dbReference type="InterPro" id="IPR009051">
    <property type="entry name" value="Helical_ferredxn"/>
</dbReference>
<feature type="domain" description="4Fe-4S ferredoxin-type" evidence="4">
    <location>
        <begin position="368"/>
        <end position="396"/>
    </location>
</feature>
<evidence type="ECO:0000313" key="5">
    <source>
        <dbReference type="EMBL" id="MBF4763131.1"/>
    </source>
</evidence>
<dbReference type="EMBL" id="JADKPN010000003">
    <property type="protein sequence ID" value="MBF4763131.1"/>
    <property type="molecule type" value="Genomic_DNA"/>
</dbReference>
<sequence length="404" mass="43616">MVGPLPGTCSRPQTRTVVANPVVDPAAGVAPGDDRTVDLTGLQTLIDVLAGRGYAVLGPVVKDGSIDYGPVRKVSDLPVGWGDEQAPGSYRLRRRDDDMIFGYANGAQSVKPVFFPASEVIWRGLRDAEGAVVPRREQHDEGPYAVVGVRSCDLHALGIHDTVLLGRRFADASYAVRRADAFVVAVSCSDPAGTCFCVSMGTGPRPTAGRGAPFDLAMTELLDATGHRFLLEAASERGVEVLREVGGRIADERDRSDAASVTESAVGRMGRWLDTEGLKDLLYASADSPMWDEVADRCLSCQNCTMVCPTCFCTDVEDVSDLAGDSMQRERVWDSCFDSQHSYLHGGSVRRTTKARYRQWMTHKLGSWIDQFGTSGCVGCGRCIAWCPAGIDITEQAAVLREES</sequence>
<evidence type="ECO:0000313" key="6">
    <source>
        <dbReference type="Proteomes" id="UP000640489"/>
    </source>
</evidence>
<evidence type="ECO:0000256" key="2">
    <source>
        <dbReference type="ARBA" id="ARBA00023004"/>
    </source>
</evidence>
<dbReference type="InterPro" id="IPR017896">
    <property type="entry name" value="4Fe4S_Fe-S-bd"/>
</dbReference>
<dbReference type="AlphaFoldDB" id="A0A930VEJ0"/>
<keyword evidence="2" id="KW-0408">Iron</keyword>
<protein>
    <submittedName>
        <fullName evidence="5">4Fe-4S dicluster domain-containing protein</fullName>
    </submittedName>
</protein>
<dbReference type="Pfam" id="PF17179">
    <property type="entry name" value="Fer4_22"/>
    <property type="match status" value="1"/>
</dbReference>
<dbReference type="GO" id="GO:0051536">
    <property type="term" value="F:iron-sulfur cluster binding"/>
    <property type="evidence" value="ECO:0007669"/>
    <property type="project" value="UniProtKB-KW"/>
</dbReference>
<keyword evidence="1" id="KW-0479">Metal-binding</keyword>
<keyword evidence="3" id="KW-0411">Iron-sulfur</keyword>
<evidence type="ECO:0000256" key="3">
    <source>
        <dbReference type="ARBA" id="ARBA00023014"/>
    </source>
</evidence>
<accession>A0A930VEJ0</accession>
<feature type="domain" description="4Fe-4S ferredoxin-type" evidence="4">
    <location>
        <begin position="287"/>
        <end position="319"/>
    </location>
</feature>
<reference evidence="5" key="1">
    <citation type="submission" date="2020-11" db="EMBL/GenBank/DDBJ databases">
        <title>Nocardioides sp. nov., isolated from Soil of Cynanchum wilfordii Hemsley rhizosphere.</title>
        <authorList>
            <person name="Lee J.-S."/>
            <person name="Suh M.K."/>
            <person name="Kim J.-S."/>
        </authorList>
    </citation>
    <scope>NUCLEOTIDE SEQUENCE</scope>
    <source>
        <strain evidence="5">KCTC 19275</strain>
    </source>
</reference>
<dbReference type="Proteomes" id="UP000640489">
    <property type="component" value="Unassembled WGS sequence"/>
</dbReference>
<gene>
    <name evidence="5" type="ORF">ISU07_08330</name>
</gene>
<proteinExistence type="predicted"/>